<dbReference type="Gene3D" id="3.40.1350.10">
    <property type="match status" value="1"/>
</dbReference>
<accession>A0A8S5TZF3</accession>
<organism evidence="5">
    <name type="scientific">Siphoviridae sp. ctkkB9</name>
    <dbReference type="NCBI Taxonomy" id="2825644"/>
    <lineage>
        <taxon>Viruses</taxon>
        <taxon>Duplodnaviria</taxon>
        <taxon>Heunggongvirae</taxon>
        <taxon>Uroviricota</taxon>
        <taxon>Caudoviricetes</taxon>
    </lineage>
</organism>
<dbReference type="InterPro" id="IPR014883">
    <property type="entry name" value="VRR_NUC"/>
</dbReference>
<sequence length="89" mass="9821">MIEKKFTDAVKKMGGIAPKFVSPGLDGVPDRLVLLPMGRMAFVEFKAPGKKMRPLQIRRKKQLESLGFQVYCVDSIEQIGGVIDAIQSA</sequence>
<evidence type="ECO:0000259" key="4">
    <source>
        <dbReference type="SMART" id="SM00990"/>
    </source>
</evidence>
<dbReference type="GO" id="GO:0004518">
    <property type="term" value="F:nuclease activity"/>
    <property type="evidence" value="ECO:0007669"/>
    <property type="project" value="UniProtKB-KW"/>
</dbReference>
<protein>
    <submittedName>
        <fullName evidence="5">Nuclease</fullName>
    </submittedName>
</protein>
<dbReference type="GO" id="GO:0003676">
    <property type="term" value="F:nucleic acid binding"/>
    <property type="evidence" value="ECO:0007669"/>
    <property type="project" value="InterPro"/>
</dbReference>
<dbReference type="InterPro" id="IPR011856">
    <property type="entry name" value="tRNA_endonuc-like_dom_sf"/>
</dbReference>
<evidence type="ECO:0000256" key="2">
    <source>
        <dbReference type="ARBA" id="ARBA00022722"/>
    </source>
</evidence>
<dbReference type="GO" id="GO:0016788">
    <property type="term" value="F:hydrolase activity, acting on ester bonds"/>
    <property type="evidence" value="ECO:0007669"/>
    <property type="project" value="InterPro"/>
</dbReference>
<dbReference type="EMBL" id="BK015964">
    <property type="protein sequence ID" value="DAF87588.1"/>
    <property type="molecule type" value="Genomic_DNA"/>
</dbReference>
<keyword evidence="2" id="KW-0540">Nuclease</keyword>
<evidence type="ECO:0000256" key="3">
    <source>
        <dbReference type="ARBA" id="ARBA00022801"/>
    </source>
</evidence>
<keyword evidence="3" id="KW-0378">Hydrolase</keyword>
<evidence type="ECO:0000256" key="1">
    <source>
        <dbReference type="ARBA" id="ARBA00001946"/>
    </source>
</evidence>
<dbReference type="SMART" id="SM00990">
    <property type="entry name" value="VRR_NUC"/>
    <property type="match status" value="1"/>
</dbReference>
<name>A0A8S5TZF3_9CAUD</name>
<proteinExistence type="predicted"/>
<comment type="cofactor">
    <cofactor evidence="1">
        <name>Mg(2+)</name>
        <dbReference type="ChEBI" id="CHEBI:18420"/>
    </cofactor>
</comment>
<evidence type="ECO:0000313" key="5">
    <source>
        <dbReference type="EMBL" id="DAF87588.1"/>
    </source>
</evidence>
<reference evidence="5" key="1">
    <citation type="journal article" date="2021" name="Proc. Natl. Acad. Sci. U.S.A.">
        <title>A Catalog of Tens of Thousands of Viruses from Human Metagenomes Reveals Hidden Associations with Chronic Diseases.</title>
        <authorList>
            <person name="Tisza M.J."/>
            <person name="Buck C.B."/>
        </authorList>
    </citation>
    <scope>NUCLEOTIDE SEQUENCE</scope>
    <source>
        <strain evidence="5">CtkkB9</strain>
    </source>
</reference>
<feature type="domain" description="VRR-NUC" evidence="4">
    <location>
        <begin position="1"/>
        <end position="77"/>
    </location>
</feature>